<evidence type="ECO:0000313" key="8">
    <source>
        <dbReference type="Proteomes" id="UP000198372"/>
    </source>
</evidence>
<dbReference type="GO" id="GO:0042254">
    <property type="term" value="P:ribosome biogenesis"/>
    <property type="evidence" value="ECO:0007669"/>
    <property type="project" value="UniProtKB-KW"/>
</dbReference>
<reference evidence="8" key="1">
    <citation type="submission" date="2016-09" db="EMBL/GenBank/DDBJ databases">
        <authorList>
            <person name="Jeantristanb JTB J.-T."/>
            <person name="Ricardo R."/>
        </authorList>
    </citation>
    <scope>NUCLEOTIDE SEQUENCE [LARGE SCALE GENOMIC DNA]</scope>
</reference>
<dbReference type="AlphaFoldDB" id="A0A238F3X0"/>
<feature type="region of interest" description="Disordered" evidence="6">
    <location>
        <begin position="204"/>
        <end position="223"/>
    </location>
</feature>
<evidence type="ECO:0000256" key="4">
    <source>
        <dbReference type="ARBA" id="ARBA00023242"/>
    </source>
</evidence>
<feature type="compositionally biased region" description="Polar residues" evidence="6">
    <location>
        <begin position="205"/>
        <end position="216"/>
    </location>
</feature>
<evidence type="ECO:0000256" key="5">
    <source>
        <dbReference type="RuleBase" id="RU364132"/>
    </source>
</evidence>
<protein>
    <recommendedName>
        <fullName evidence="5">Ribosome biogenesis regulatory protein</fullName>
    </recommendedName>
</protein>
<name>A0A238F3X0_9BASI</name>
<keyword evidence="4 5" id="KW-0539">Nucleus</keyword>
<evidence type="ECO:0000256" key="2">
    <source>
        <dbReference type="ARBA" id="ARBA00010077"/>
    </source>
</evidence>
<evidence type="ECO:0000256" key="3">
    <source>
        <dbReference type="ARBA" id="ARBA00022517"/>
    </source>
</evidence>
<organism evidence="7 8">
    <name type="scientific">Microbotryum intermedium</name>
    <dbReference type="NCBI Taxonomy" id="269621"/>
    <lineage>
        <taxon>Eukaryota</taxon>
        <taxon>Fungi</taxon>
        <taxon>Dikarya</taxon>
        <taxon>Basidiomycota</taxon>
        <taxon>Pucciniomycotina</taxon>
        <taxon>Microbotryomycetes</taxon>
        <taxon>Microbotryales</taxon>
        <taxon>Microbotryaceae</taxon>
        <taxon>Microbotryum</taxon>
    </lineage>
</organism>
<keyword evidence="3 5" id="KW-0690">Ribosome biogenesis</keyword>
<keyword evidence="8" id="KW-1185">Reference proteome</keyword>
<evidence type="ECO:0000256" key="6">
    <source>
        <dbReference type="SAM" id="MobiDB-lite"/>
    </source>
</evidence>
<evidence type="ECO:0000313" key="7">
    <source>
        <dbReference type="EMBL" id="SCV67725.1"/>
    </source>
</evidence>
<dbReference type="OrthoDB" id="28455at2759"/>
<comment type="similarity">
    <text evidence="2 5">Belongs to the RRS1 family.</text>
</comment>
<feature type="compositionally biased region" description="Gly residues" evidence="6">
    <location>
        <begin position="329"/>
        <end position="346"/>
    </location>
</feature>
<sequence>MDVSELLEATSSRQLAIQVPKEIPVEIDLGLMAILDPNPIEDEVYKMDREQTLLSHARDGIQLLVNGIWNQPTRLVDDGVLADLPPISTELPREKPLPKAKAMTKWQAFATAKGIAPKPKKDRMVFDEEKQDWVPRWGYKGKNKELEDQWITEVPDGAGQSCLSLERNRYNSFDPVANSNQERAARKAKNETQRLKNMQRAAANAATQVSTNQANASEREKRKVQLERELKITKKATASMGKFDAQLKGEKQEKNIKRKFDPNEVDAKAERNKAMSILTKIGATPSNKRTKVSDDAPTAGKDVSAGSLINERKAIKQLTGGRGALSMGQRGGRGGRGGGRGGRGRK</sequence>
<dbReference type="InterPro" id="IPR007023">
    <property type="entry name" value="Ribosom_reg"/>
</dbReference>
<dbReference type="EMBL" id="FMSP01000002">
    <property type="protein sequence ID" value="SCV67725.1"/>
    <property type="molecule type" value="Genomic_DNA"/>
</dbReference>
<comment type="subcellular location">
    <subcellularLocation>
        <location evidence="1 5">Nucleus</location>
    </subcellularLocation>
</comment>
<dbReference type="GO" id="GO:0005634">
    <property type="term" value="C:nucleus"/>
    <property type="evidence" value="ECO:0007669"/>
    <property type="project" value="UniProtKB-SubCell"/>
</dbReference>
<dbReference type="STRING" id="269621.A0A238F3X0"/>
<accession>A0A238F3X0</accession>
<dbReference type="Proteomes" id="UP000198372">
    <property type="component" value="Unassembled WGS sequence"/>
</dbReference>
<feature type="compositionally biased region" description="Basic and acidic residues" evidence="6">
    <location>
        <begin position="245"/>
        <end position="273"/>
    </location>
</feature>
<proteinExistence type="inferred from homology"/>
<evidence type="ECO:0000256" key="1">
    <source>
        <dbReference type="ARBA" id="ARBA00004123"/>
    </source>
</evidence>
<feature type="region of interest" description="Disordered" evidence="6">
    <location>
        <begin position="243"/>
        <end position="346"/>
    </location>
</feature>
<dbReference type="Pfam" id="PF04939">
    <property type="entry name" value="RRS1"/>
    <property type="match status" value="1"/>
</dbReference>
<comment type="function">
    <text evidence="5">Involved in ribosomal large subunit assembly.</text>
</comment>
<gene>
    <name evidence="7" type="ORF">BQ2448_5336</name>
</gene>